<evidence type="ECO:0000256" key="1">
    <source>
        <dbReference type="SAM" id="MobiDB-lite"/>
    </source>
</evidence>
<feature type="compositionally biased region" description="Polar residues" evidence="1">
    <location>
        <begin position="84"/>
        <end position="96"/>
    </location>
</feature>
<feature type="compositionally biased region" description="Polar residues" evidence="1">
    <location>
        <begin position="1"/>
        <end position="27"/>
    </location>
</feature>
<gene>
    <name evidence="2" type="ORF">O0V09_03320</name>
</gene>
<comment type="caution">
    <text evidence="2">The sequence shown here is derived from an EMBL/GenBank/DDBJ whole genome shotgun (WGS) entry which is preliminary data.</text>
</comment>
<protein>
    <submittedName>
        <fullName evidence="2">Uncharacterized protein</fullName>
    </submittedName>
</protein>
<dbReference type="Proteomes" id="UP001069090">
    <property type="component" value="Unassembled WGS sequence"/>
</dbReference>
<dbReference type="EMBL" id="JAPTGG010000002">
    <property type="protein sequence ID" value="MCZ0864214.1"/>
    <property type="molecule type" value="Genomic_DNA"/>
</dbReference>
<name>A0A9J6RHR7_9GAMM</name>
<feature type="region of interest" description="Disordered" evidence="1">
    <location>
        <begin position="1"/>
        <end position="28"/>
    </location>
</feature>
<evidence type="ECO:0000313" key="3">
    <source>
        <dbReference type="Proteomes" id="UP001069090"/>
    </source>
</evidence>
<organism evidence="2 3">
    <name type="scientific">Dasania phycosphaerae</name>
    <dbReference type="NCBI Taxonomy" id="2950436"/>
    <lineage>
        <taxon>Bacteria</taxon>
        <taxon>Pseudomonadati</taxon>
        <taxon>Pseudomonadota</taxon>
        <taxon>Gammaproteobacteria</taxon>
        <taxon>Cellvibrionales</taxon>
        <taxon>Spongiibacteraceae</taxon>
        <taxon>Dasania</taxon>
    </lineage>
</organism>
<keyword evidence="3" id="KW-1185">Reference proteome</keyword>
<dbReference type="AlphaFoldDB" id="A0A9J6RHR7"/>
<reference evidence="2 3" key="1">
    <citation type="submission" date="2022-12" db="EMBL/GenBank/DDBJ databases">
        <title>Dasania phycosphaerae sp. nov., isolated from particulate material of the south coast of Korea.</title>
        <authorList>
            <person name="Jiang Y."/>
        </authorList>
    </citation>
    <scope>NUCLEOTIDE SEQUENCE [LARGE SCALE GENOMIC DNA]</scope>
    <source>
        <strain evidence="2 3">GY-19</strain>
    </source>
</reference>
<evidence type="ECO:0000313" key="2">
    <source>
        <dbReference type="EMBL" id="MCZ0864214.1"/>
    </source>
</evidence>
<dbReference type="RefSeq" id="WP_258330369.1">
    <property type="nucleotide sequence ID" value="NZ_JAPTGG010000002.1"/>
</dbReference>
<feature type="region of interest" description="Disordered" evidence="1">
    <location>
        <begin position="84"/>
        <end position="117"/>
    </location>
</feature>
<proteinExistence type="predicted"/>
<sequence>MTKPSNHTGNTSKNAEPAKSQSPPSNQLIIETAEITAENTTALTAATDKYSDYEIAVEGKEFYEDALFSSEDELDQALIQTQANKKLSASDESQAPNAIASKTESEPPPEPPAKTYNKPAAIELNDFISPHSQQQKFQAGHHLFSKDGKQLPYLSRPKLNPSTLLSQQLTAAQSFTSTLPVAQRPALPSGKKNAQQLWLCCQLLGKYQWQKLAIRLNEYFGRSLPQRSIELDYKALKLKPKSQFEPILSPYEIKKRFSSKGISNDQLFNTASVELNKIAKCALARGKKQQLTESYSLVLAPLFKSYIESCHKQPAANKNTSQNEQLEAIKSITKSMIALYKQLYMPLYQASNLIYGPQRSKANALAYSLIDWLCLEQWLYSAMLAPLPSSSIKTLNSLFYALSCYEPELIEQPQTSLCSNSPSSLKTLYRRYQLMLLVDFGSINTRLHQEVIDQLLAALQQISLFQLSAQPHKPVQDCHFIPSHHSAAMQFTPATQLQGAEGIGLDLAKFTAAIKADYLQQLKRLGTTNSKQPANASFAAQSALFSQLAAYSKQQTLGYYSLYQPLNISLFCGFNDCFSHNLFSYKQNLKSQQTSADIELPQPPKASSCPWAAAVDDDEQLCLQTAAAKLTAKLNIGQPVIISRQQEGQAQPESQLAVVTRITRSQPKLIELALSKLAQHFTGATINEALPPHNKALLYCHDKQYFLLTQNSEPCWKGKTLALTLHNEQSTVVCIKGLSQDFGQHRIYQLF</sequence>
<accession>A0A9J6RHR7</accession>